<feature type="active site" description="Schiff-base intermediate with acetaldehyde" evidence="7">
    <location>
        <position position="155"/>
    </location>
</feature>
<feature type="active site" description="Proton donor/acceptor" evidence="7">
    <location>
        <position position="184"/>
    </location>
</feature>
<sequence length="224" mass="23489">MTKELAHMIDHTLLKANATEDEIIKLAQEAKEHSFASVCVNPTWVKTAAEILKDAEGVEVCTVIGFPLGASTPEVKAFETANAIENGATEVDMVINIGAIKGKNYDLVEKDIRAVTEAAKGKALTKVIIETCLLSDEEKEIACKLSVKAGADFVKTSTGFSTGGATVEDIRLMRKTVGPEIGVKASGGVRSLEDAQSMIEAGATRIGASSGVAIVNGLTSDSSY</sequence>
<dbReference type="UniPathway" id="UPA00002">
    <property type="reaction ID" value="UER00468"/>
</dbReference>
<keyword evidence="9" id="KW-1185">Reference proteome</keyword>
<dbReference type="InterPro" id="IPR002915">
    <property type="entry name" value="DeoC/FbaB/LacD_aldolase"/>
</dbReference>
<dbReference type="EMBL" id="QWVT01000029">
    <property type="protein sequence ID" value="RID83304.1"/>
    <property type="molecule type" value="Genomic_DNA"/>
</dbReference>
<evidence type="ECO:0000256" key="7">
    <source>
        <dbReference type="HAMAP-Rule" id="MF_00114"/>
    </source>
</evidence>
<organism evidence="8 9">
    <name type="scientific">Mesobacillus zeae</name>
    <dbReference type="NCBI Taxonomy" id="1917180"/>
    <lineage>
        <taxon>Bacteria</taxon>
        <taxon>Bacillati</taxon>
        <taxon>Bacillota</taxon>
        <taxon>Bacilli</taxon>
        <taxon>Bacillales</taxon>
        <taxon>Bacillaceae</taxon>
        <taxon>Mesobacillus</taxon>
    </lineage>
</organism>
<dbReference type="Proteomes" id="UP000265816">
    <property type="component" value="Unassembled WGS sequence"/>
</dbReference>
<dbReference type="NCBIfam" id="TIGR00126">
    <property type="entry name" value="deoC"/>
    <property type="match status" value="1"/>
</dbReference>
<keyword evidence="3 7" id="KW-0456">Lyase</keyword>
<dbReference type="GO" id="GO:0016052">
    <property type="term" value="P:carbohydrate catabolic process"/>
    <property type="evidence" value="ECO:0007669"/>
    <property type="project" value="TreeGrafter"/>
</dbReference>
<reference evidence="8 9" key="1">
    <citation type="submission" date="2018-08" db="EMBL/GenBank/DDBJ databases">
        <title>Bacillus jemisoniae sp. nov., Bacillus chryseoplanitiae sp. nov., Bacillus resnikiae sp. nov., and Bacillus frankliniae sp. nov., isolated from Viking spacecraft and associated surfaces.</title>
        <authorList>
            <person name="Seuylemezian A."/>
            <person name="Vaishampayan P."/>
        </authorList>
    </citation>
    <scope>NUCLEOTIDE SEQUENCE [LARGE SCALE GENOMIC DNA]</scope>
    <source>
        <strain evidence="8 9">JJ-247</strain>
    </source>
</reference>
<evidence type="ECO:0000256" key="6">
    <source>
        <dbReference type="ARBA" id="ARBA00056337"/>
    </source>
</evidence>
<dbReference type="InterPro" id="IPR011343">
    <property type="entry name" value="DeoC"/>
</dbReference>
<evidence type="ECO:0000256" key="3">
    <source>
        <dbReference type="ARBA" id="ARBA00023239"/>
    </source>
</evidence>
<dbReference type="GO" id="GO:0005737">
    <property type="term" value="C:cytoplasm"/>
    <property type="evidence" value="ECO:0007669"/>
    <property type="project" value="UniProtKB-SubCell"/>
</dbReference>
<comment type="function">
    <text evidence="6 7">Catalyzes a reversible aldol reaction between acetaldehyde and D-glyceraldehyde 3-phosphate to generate 2-deoxy-D-ribose 5-phosphate.</text>
</comment>
<evidence type="ECO:0000256" key="2">
    <source>
        <dbReference type="ARBA" id="ARBA00022490"/>
    </source>
</evidence>
<dbReference type="HAMAP" id="MF_00114">
    <property type="entry name" value="DeoC_type1"/>
    <property type="match status" value="1"/>
</dbReference>
<comment type="similarity">
    <text evidence="1 7">Belongs to the DeoC/FbaB aldolase family. DeoC type 1 subfamily.</text>
</comment>
<dbReference type="SMART" id="SM01133">
    <property type="entry name" value="DeoC"/>
    <property type="match status" value="1"/>
</dbReference>
<keyword evidence="2 7" id="KW-0963">Cytoplasm</keyword>
<dbReference type="Gene3D" id="3.20.20.70">
    <property type="entry name" value="Aldolase class I"/>
    <property type="match status" value="1"/>
</dbReference>
<evidence type="ECO:0000256" key="5">
    <source>
        <dbReference type="ARBA" id="ARBA00048791"/>
    </source>
</evidence>
<dbReference type="Pfam" id="PF01791">
    <property type="entry name" value="DeoC"/>
    <property type="match status" value="1"/>
</dbReference>
<name>A0A398B1U9_9BACI</name>
<dbReference type="AlphaFoldDB" id="A0A398B1U9"/>
<dbReference type="GO" id="GO:0006018">
    <property type="term" value="P:2-deoxyribose 1-phosphate catabolic process"/>
    <property type="evidence" value="ECO:0007669"/>
    <property type="project" value="UniProtKB-UniRule"/>
</dbReference>
<dbReference type="EC" id="4.1.2.4" evidence="7"/>
<dbReference type="GO" id="GO:0009264">
    <property type="term" value="P:deoxyribonucleotide catabolic process"/>
    <property type="evidence" value="ECO:0007669"/>
    <property type="project" value="UniProtKB-UniRule"/>
</dbReference>
<proteinExistence type="inferred from homology"/>
<evidence type="ECO:0000256" key="4">
    <source>
        <dbReference type="ARBA" id="ARBA00023270"/>
    </source>
</evidence>
<dbReference type="PANTHER" id="PTHR10889:SF1">
    <property type="entry name" value="DEOXYRIBOSE-PHOSPHATE ALDOLASE"/>
    <property type="match status" value="1"/>
</dbReference>
<dbReference type="FunFam" id="3.20.20.70:FF:000044">
    <property type="entry name" value="Deoxyribose-phosphate aldolase"/>
    <property type="match status" value="1"/>
</dbReference>
<dbReference type="GO" id="GO:0004139">
    <property type="term" value="F:deoxyribose-phosphate aldolase activity"/>
    <property type="evidence" value="ECO:0007669"/>
    <property type="project" value="UniProtKB-UniRule"/>
</dbReference>
<evidence type="ECO:0000313" key="8">
    <source>
        <dbReference type="EMBL" id="RID83304.1"/>
    </source>
</evidence>
<comment type="catalytic activity">
    <reaction evidence="5 7">
        <text>2-deoxy-D-ribose 5-phosphate = D-glyceraldehyde 3-phosphate + acetaldehyde</text>
        <dbReference type="Rhea" id="RHEA:12821"/>
        <dbReference type="ChEBI" id="CHEBI:15343"/>
        <dbReference type="ChEBI" id="CHEBI:59776"/>
        <dbReference type="ChEBI" id="CHEBI:62877"/>
        <dbReference type="EC" id="4.1.2.4"/>
    </reaction>
</comment>
<dbReference type="PANTHER" id="PTHR10889">
    <property type="entry name" value="DEOXYRIBOSE-PHOSPHATE ALDOLASE"/>
    <property type="match status" value="1"/>
</dbReference>
<dbReference type="PIRSF" id="PIRSF001357">
    <property type="entry name" value="DeoC"/>
    <property type="match status" value="1"/>
</dbReference>
<accession>A0A398B1U9</accession>
<dbReference type="RefSeq" id="WP_119114149.1">
    <property type="nucleotide sequence ID" value="NZ_CBCSEO010000003.1"/>
</dbReference>
<protein>
    <recommendedName>
        <fullName evidence="7">Deoxyribose-phosphate aldolase</fullName>
        <shortName evidence="7">DERA</shortName>
        <ecNumber evidence="7">4.1.2.4</ecNumber>
    </recommendedName>
    <alternativeName>
        <fullName evidence="7">2-deoxy-D-ribose 5-phosphate aldolase</fullName>
    </alternativeName>
    <alternativeName>
        <fullName evidence="7">Phosphodeoxyriboaldolase</fullName>
        <shortName evidence="7">Deoxyriboaldolase</shortName>
    </alternativeName>
</protein>
<feature type="active site" description="Proton donor/acceptor" evidence="7">
    <location>
        <position position="92"/>
    </location>
</feature>
<comment type="pathway">
    <text evidence="7">Carbohydrate degradation; 2-deoxy-D-ribose 1-phosphate degradation; D-glyceraldehyde 3-phosphate and acetaldehyde from 2-deoxy-alpha-D-ribose 1-phosphate: step 2/2.</text>
</comment>
<evidence type="ECO:0000256" key="1">
    <source>
        <dbReference type="ARBA" id="ARBA00010936"/>
    </source>
</evidence>
<dbReference type="InterPro" id="IPR013785">
    <property type="entry name" value="Aldolase_TIM"/>
</dbReference>
<evidence type="ECO:0000313" key="9">
    <source>
        <dbReference type="Proteomes" id="UP000265816"/>
    </source>
</evidence>
<comment type="caution">
    <text evidence="8">The sequence shown here is derived from an EMBL/GenBank/DDBJ whole genome shotgun (WGS) entry which is preliminary data.</text>
</comment>
<comment type="subcellular location">
    <subcellularLocation>
        <location evidence="7">Cytoplasm</location>
    </subcellularLocation>
</comment>
<dbReference type="CDD" id="cd00959">
    <property type="entry name" value="DeoC"/>
    <property type="match status" value="1"/>
</dbReference>
<dbReference type="OrthoDB" id="9778711at2"/>
<dbReference type="InterPro" id="IPR028581">
    <property type="entry name" value="DeoC_typeI"/>
</dbReference>
<keyword evidence="4 7" id="KW-0704">Schiff base</keyword>
<dbReference type="SUPFAM" id="SSF51569">
    <property type="entry name" value="Aldolase"/>
    <property type="match status" value="1"/>
</dbReference>
<gene>
    <name evidence="7 8" type="primary">deoC</name>
    <name evidence="8" type="ORF">D1970_16650</name>
</gene>